<reference evidence="1" key="1">
    <citation type="submission" date="2018-05" db="EMBL/GenBank/DDBJ databases">
        <authorList>
            <person name="Lanie J.A."/>
            <person name="Ng W.-L."/>
            <person name="Kazmierczak K.M."/>
            <person name="Andrzejewski T.M."/>
            <person name="Davidsen T.M."/>
            <person name="Wayne K.J."/>
            <person name="Tettelin H."/>
            <person name="Glass J.I."/>
            <person name="Rusch D."/>
            <person name="Podicherti R."/>
            <person name="Tsui H.-C.T."/>
            <person name="Winkler M.E."/>
        </authorList>
    </citation>
    <scope>NUCLEOTIDE SEQUENCE</scope>
</reference>
<accession>A0A382NG40</accession>
<gene>
    <name evidence="1" type="ORF">METZ01_LOCUS312061</name>
</gene>
<feature type="non-terminal residue" evidence="1">
    <location>
        <position position="1"/>
    </location>
</feature>
<evidence type="ECO:0000313" key="1">
    <source>
        <dbReference type="EMBL" id="SVC59207.1"/>
    </source>
</evidence>
<proteinExistence type="predicted"/>
<feature type="non-terminal residue" evidence="1">
    <location>
        <position position="369"/>
    </location>
</feature>
<organism evidence="1">
    <name type="scientific">marine metagenome</name>
    <dbReference type="NCBI Taxonomy" id="408172"/>
    <lineage>
        <taxon>unclassified sequences</taxon>
        <taxon>metagenomes</taxon>
        <taxon>ecological metagenomes</taxon>
    </lineage>
</organism>
<dbReference type="AlphaFoldDB" id="A0A382NG40"/>
<name>A0A382NG40_9ZZZZ</name>
<dbReference type="EMBL" id="UINC01099721">
    <property type="protein sequence ID" value="SVC59207.1"/>
    <property type="molecule type" value="Genomic_DNA"/>
</dbReference>
<sequence>SDENKCAIHTSFDQQQPGKWLYNWSENQDCNGDCFGDAVEDECGVCYGDNSSCLDCCDVINGSGDTCDGECGPCNDEIDEGDCDCDGNVIDCNDECGGVAIVRTFYYDDDGDGNGCTVEMGASENPTEFCDVLAPPLWVLNIDEEEGECLCNSNDTDECGICGGDGAVFGDNGCCENDVDQCGECNGGNQSCLNPSSEMSAYYFPSITLDGEPLTFEDEIIALNESSGRMVGYATFNNVGAGYTEVLVYGEMDDEIFEDSSFNTDGYMLEGDTPQFYVNGIKANYFAADEDTLQNIPAFSSPSIHNNLSLNLITDCNGDMGGSAAIDYCGECFGGETGLENGWYDVDDDGVCDSGAANGDADNCQYTQN</sequence>
<protein>
    <submittedName>
        <fullName evidence="1">Uncharacterized protein</fullName>
    </submittedName>
</protein>